<dbReference type="SUPFAM" id="SSF55785">
    <property type="entry name" value="PYP-like sensor domain (PAS domain)"/>
    <property type="match status" value="1"/>
</dbReference>
<evidence type="ECO:0000256" key="5">
    <source>
        <dbReference type="ARBA" id="ARBA00022741"/>
    </source>
</evidence>
<feature type="modified residue" description="4-aspartylphosphate" evidence="9">
    <location>
        <position position="790"/>
    </location>
</feature>
<keyword evidence="15" id="KW-1185">Reference proteome</keyword>
<dbReference type="SUPFAM" id="SSF47384">
    <property type="entry name" value="Homodimeric domain of signal transducing histidine kinase"/>
    <property type="match status" value="1"/>
</dbReference>
<dbReference type="InterPro" id="IPR001789">
    <property type="entry name" value="Sig_transdc_resp-reg_receiver"/>
</dbReference>
<dbReference type="CDD" id="cd00130">
    <property type="entry name" value="PAS"/>
    <property type="match status" value="1"/>
</dbReference>
<dbReference type="InterPro" id="IPR029016">
    <property type="entry name" value="GAF-like_dom_sf"/>
</dbReference>
<dbReference type="SMART" id="SM00388">
    <property type="entry name" value="HisKA"/>
    <property type="match status" value="1"/>
</dbReference>
<dbReference type="SMART" id="SM00387">
    <property type="entry name" value="HATPase_c"/>
    <property type="match status" value="1"/>
</dbReference>
<reference evidence="14 15" key="1">
    <citation type="submission" date="2020-08" db="EMBL/GenBank/DDBJ databases">
        <title>Genomic Encyclopedia of Type Strains, Phase IV (KMG-IV): sequencing the most valuable type-strain genomes for metagenomic binning, comparative biology and taxonomic classification.</title>
        <authorList>
            <person name="Goeker M."/>
        </authorList>
    </citation>
    <scope>NUCLEOTIDE SEQUENCE [LARGE SCALE GENOMIC DNA]</scope>
    <source>
        <strain evidence="14 15">DSM 26736</strain>
    </source>
</reference>
<dbReference type="CDD" id="cd00082">
    <property type="entry name" value="HisKA"/>
    <property type="match status" value="1"/>
</dbReference>
<dbReference type="Gene3D" id="3.40.50.2300">
    <property type="match status" value="1"/>
</dbReference>
<dbReference type="SUPFAM" id="SSF55874">
    <property type="entry name" value="ATPase domain of HSP90 chaperone/DNA topoisomerase II/histidine kinase"/>
    <property type="match status" value="1"/>
</dbReference>
<dbReference type="SMART" id="SM00065">
    <property type="entry name" value="GAF"/>
    <property type="match status" value="2"/>
</dbReference>
<keyword evidence="7" id="KW-0067">ATP-binding</keyword>
<keyword evidence="8" id="KW-0902">Two-component regulatory system</keyword>
<dbReference type="InterPro" id="IPR035965">
    <property type="entry name" value="PAS-like_dom_sf"/>
</dbReference>
<accession>A0A840YSX4</accession>
<evidence type="ECO:0000256" key="9">
    <source>
        <dbReference type="PROSITE-ProRule" id="PRU00169"/>
    </source>
</evidence>
<name>A0A840YSX4_9SPHN</name>
<dbReference type="InterPro" id="IPR000700">
    <property type="entry name" value="PAS-assoc_C"/>
</dbReference>
<dbReference type="PROSITE" id="PS50112">
    <property type="entry name" value="PAS"/>
    <property type="match status" value="1"/>
</dbReference>
<keyword evidence="6" id="KW-0418">Kinase</keyword>
<dbReference type="PRINTS" id="PR00344">
    <property type="entry name" value="BCTRLSENSOR"/>
</dbReference>
<dbReference type="InterPro" id="IPR003661">
    <property type="entry name" value="HisK_dim/P_dom"/>
</dbReference>
<dbReference type="RefSeq" id="WP_184091603.1">
    <property type="nucleotide sequence ID" value="NZ_JACIJF010000026.1"/>
</dbReference>
<evidence type="ECO:0000256" key="1">
    <source>
        <dbReference type="ARBA" id="ARBA00000085"/>
    </source>
</evidence>
<comment type="catalytic activity">
    <reaction evidence="1">
        <text>ATP + protein L-histidine = ADP + protein N-phospho-L-histidine.</text>
        <dbReference type="EC" id="2.7.13.3"/>
    </reaction>
</comment>
<dbReference type="InterPro" id="IPR011006">
    <property type="entry name" value="CheY-like_superfamily"/>
</dbReference>
<dbReference type="Pfam" id="PF01590">
    <property type="entry name" value="GAF"/>
    <property type="match status" value="2"/>
</dbReference>
<dbReference type="Gene3D" id="3.30.450.20">
    <property type="entry name" value="PAS domain"/>
    <property type="match status" value="1"/>
</dbReference>
<dbReference type="EMBL" id="JACIJF010000026">
    <property type="protein sequence ID" value="MBB5712799.1"/>
    <property type="molecule type" value="Genomic_DNA"/>
</dbReference>
<evidence type="ECO:0000259" key="13">
    <source>
        <dbReference type="PROSITE" id="PS50113"/>
    </source>
</evidence>
<feature type="domain" description="PAS" evidence="12">
    <location>
        <begin position="170"/>
        <end position="243"/>
    </location>
</feature>
<organism evidence="14 15">
    <name type="scientific">Sphingomonas xinjiangensis</name>
    <dbReference type="NCBI Taxonomy" id="643568"/>
    <lineage>
        <taxon>Bacteria</taxon>
        <taxon>Pseudomonadati</taxon>
        <taxon>Pseudomonadota</taxon>
        <taxon>Alphaproteobacteria</taxon>
        <taxon>Sphingomonadales</taxon>
        <taxon>Sphingomonadaceae</taxon>
        <taxon>Sphingomonas</taxon>
    </lineage>
</organism>
<dbReference type="GO" id="GO:0000155">
    <property type="term" value="F:phosphorelay sensor kinase activity"/>
    <property type="evidence" value="ECO:0007669"/>
    <property type="project" value="InterPro"/>
</dbReference>
<dbReference type="PANTHER" id="PTHR43065">
    <property type="entry name" value="SENSOR HISTIDINE KINASE"/>
    <property type="match status" value="1"/>
</dbReference>
<dbReference type="GO" id="GO:0006355">
    <property type="term" value="P:regulation of DNA-templated transcription"/>
    <property type="evidence" value="ECO:0007669"/>
    <property type="project" value="InterPro"/>
</dbReference>
<dbReference type="PROSITE" id="PS50109">
    <property type="entry name" value="HIS_KIN"/>
    <property type="match status" value="1"/>
</dbReference>
<evidence type="ECO:0000313" key="15">
    <source>
        <dbReference type="Proteomes" id="UP000527143"/>
    </source>
</evidence>
<dbReference type="Pfam" id="PF00072">
    <property type="entry name" value="Response_reg"/>
    <property type="match status" value="1"/>
</dbReference>
<keyword evidence="4" id="KW-0808">Transferase</keyword>
<protein>
    <recommendedName>
        <fullName evidence="2">histidine kinase</fullName>
        <ecNumber evidence="2">2.7.13.3</ecNumber>
    </recommendedName>
</protein>
<sequence>MSDAFSDDVDSINRIDIVPTLLDTVCQITGMRFAAIARVTEDRWIACSVRDEINFGLKPGSELKLETTICHEIRQSRKAVVISDVDVDPAYARHHTPAIYGLKSYISVPILLPDGRFFGTLCAIDPLPRDLNRPEILSSFGLFAKLVALHLNQADLLTASLAHSDALAEGETRHRQILDSATDFAIVATNLDGKVTRWNRGAENILGWSEQEMLGEPVDRFFTPEDRAIGRPQHEMQCALEVGHGNDERWHLRADGQRFWAQGEMTPLKRNDGEVIGFVKVLRDRTEERLREQRLDLLARASAGLLSSDDPDKVLQEILSAGSETLGYEKSFSYLLNNNCTRMRLLQSSGVEEDIKDWLADTCPVDVPLCGLVAQQRAPLILDHIQESTDPRTEISRRHGTRAYAGFPVMSEDKLFGVISFVSVNRDRFADEAISFFENFARFLSIGRERLDREAALSDLAMTLEHRVEARTRELMISEEALRQSQKMDAVGQLTGGVAHDFNNLLTVIRGSVDLLRRPDLPAERRNRYIQAIGDTAERATKLTGQLLAFARRQTLSPAAFDVGTRLREVADMLNSVTGARVTIALDLPVTPCVVRADLSQFETALVNMAVNARDAMNGEGQLTIKAVCAAGVPPIRGHAGVQSRFVAISLTDTGIGIQPLDLPRIFEPFFTTKDVGKGTGLGLSQVFGFAKQSGGDVDVESTPGEGTTFTLYLPEAEGAHVDDAPQNACRSPVKRSLRILIAEDNLEVGRFSSEALQDMGYRTVLVPSAEDALEILDRDGSGFDAVFSDVVMPGIGGLELAKKLKIRMPGMPVILASGYSHVLAAEGAHGFKLLQKPYSAEQLSQALESLIVRADVEAAMSD</sequence>
<evidence type="ECO:0000256" key="8">
    <source>
        <dbReference type="ARBA" id="ARBA00023012"/>
    </source>
</evidence>
<dbReference type="PROSITE" id="PS50113">
    <property type="entry name" value="PAC"/>
    <property type="match status" value="1"/>
</dbReference>
<dbReference type="Pfam" id="PF02518">
    <property type="entry name" value="HATPase_c"/>
    <property type="match status" value="1"/>
</dbReference>
<evidence type="ECO:0000256" key="4">
    <source>
        <dbReference type="ARBA" id="ARBA00022679"/>
    </source>
</evidence>
<dbReference type="PANTHER" id="PTHR43065:SF49">
    <property type="entry name" value="HISTIDINE KINASE"/>
    <property type="match status" value="1"/>
</dbReference>
<keyword evidence="5" id="KW-0547">Nucleotide-binding</keyword>
<dbReference type="NCBIfam" id="TIGR00229">
    <property type="entry name" value="sensory_box"/>
    <property type="match status" value="1"/>
</dbReference>
<evidence type="ECO:0000259" key="12">
    <source>
        <dbReference type="PROSITE" id="PS50112"/>
    </source>
</evidence>
<evidence type="ECO:0000256" key="7">
    <source>
        <dbReference type="ARBA" id="ARBA00022840"/>
    </source>
</evidence>
<dbReference type="InterPro" id="IPR036097">
    <property type="entry name" value="HisK_dim/P_sf"/>
</dbReference>
<keyword evidence="3 9" id="KW-0597">Phosphoprotein</keyword>
<feature type="domain" description="Response regulatory" evidence="11">
    <location>
        <begin position="739"/>
        <end position="852"/>
    </location>
</feature>
<comment type="caution">
    <text evidence="14">The sequence shown here is derived from an EMBL/GenBank/DDBJ whole genome shotgun (WGS) entry which is preliminary data.</text>
</comment>
<dbReference type="Gene3D" id="3.30.450.40">
    <property type="match status" value="2"/>
</dbReference>
<dbReference type="InterPro" id="IPR036890">
    <property type="entry name" value="HATPase_C_sf"/>
</dbReference>
<dbReference type="EC" id="2.7.13.3" evidence="2"/>
<dbReference type="InterPro" id="IPR004358">
    <property type="entry name" value="Sig_transdc_His_kin-like_C"/>
</dbReference>
<dbReference type="SMART" id="SM00091">
    <property type="entry name" value="PAS"/>
    <property type="match status" value="1"/>
</dbReference>
<dbReference type="PROSITE" id="PS50110">
    <property type="entry name" value="RESPONSE_REGULATORY"/>
    <property type="match status" value="1"/>
</dbReference>
<feature type="domain" description="PAC" evidence="13">
    <location>
        <begin position="245"/>
        <end position="297"/>
    </location>
</feature>
<gene>
    <name evidence="14" type="ORF">FHT02_004060</name>
</gene>
<dbReference type="AlphaFoldDB" id="A0A840YSX4"/>
<evidence type="ECO:0000256" key="6">
    <source>
        <dbReference type="ARBA" id="ARBA00022777"/>
    </source>
</evidence>
<dbReference type="InterPro" id="IPR003594">
    <property type="entry name" value="HATPase_dom"/>
</dbReference>
<evidence type="ECO:0000259" key="11">
    <source>
        <dbReference type="PROSITE" id="PS50110"/>
    </source>
</evidence>
<dbReference type="InterPro" id="IPR003018">
    <property type="entry name" value="GAF"/>
</dbReference>
<evidence type="ECO:0000256" key="3">
    <source>
        <dbReference type="ARBA" id="ARBA00022553"/>
    </source>
</evidence>
<dbReference type="SUPFAM" id="SSF52172">
    <property type="entry name" value="CheY-like"/>
    <property type="match status" value="1"/>
</dbReference>
<evidence type="ECO:0000256" key="2">
    <source>
        <dbReference type="ARBA" id="ARBA00012438"/>
    </source>
</evidence>
<dbReference type="InterPro" id="IPR005467">
    <property type="entry name" value="His_kinase_dom"/>
</dbReference>
<dbReference type="Pfam" id="PF00989">
    <property type="entry name" value="PAS"/>
    <property type="match status" value="1"/>
</dbReference>
<feature type="domain" description="Histidine kinase" evidence="10">
    <location>
        <begin position="497"/>
        <end position="718"/>
    </location>
</feature>
<proteinExistence type="predicted"/>
<dbReference type="InterPro" id="IPR000014">
    <property type="entry name" value="PAS"/>
</dbReference>
<dbReference type="Gene3D" id="1.10.287.130">
    <property type="match status" value="1"/>
</dbReference>
<dbReference type="Proteomes" id="UP000527143">
    <property type="component" value="Unassembled WGS sequence"/>
</dbReference>
<dbReference type="SUPFAM" id="SSF55781">
    <property type="entry name" value="GAF domain-like"/>
    <property type="match status" value="2"/>
</dbReference>
<dbReference type="InterPro" id="IPR013767">
    <property type="entry name" value="PAS_fold"/>
</dbReference>
<evidence type="ECO:0000259" key="10">
    <source>
        <dbReference type="PROSITE" id="PS50109"/>
    </source>
</evidence>
<dbReference type="GO" id="GO:0005524">
    <property type="term" value="F:ATP binding"/>
    <property type="evidence" value="ECO:0007669"/>
    <property type="project" value="UniProtKB-KW"/>
</dbReference>
<dbReference type="Gene3D" id="3.30.565.10">
    <property type="entry name" value="Histidine kinase-like ATPase, C-terminal domain"/>
    <property type="match status" value="1"/>
</dbReference>
<dbReference type="SMART" id="SM00448">
    <property type="entry name" value="REC"/>
    <property type="match status" value="1"/>
</dbReference>
<dbReference type="Pfam" id="PF00512">
    <property type="entry name" value="HisKA"/>
    <property type="match status" value="1"/>
</dbReference>
<evidence type="ECO:0000313" key="14">
    <source>
        <dbReference type="EMBL" id="MBB5712799.1"/>
    </source>
</evidence>